<feature type="compositionally biased region" description="Polar residues" evidence="9">
    <location>
        <begin position="397"/>
        <end position="420"/>
    </location>
</feature>
<evidence type="ECO:0008006" key="13">
    <source>
        <dbReference type="Google" id="ProtNLM"/>
    </source>
</evidence>
<dbReference type="InterPro" id="IPR034294">
    <property type="entry name" value="Aquaporin_transptr"/>
</dbReference>
<proteinExistence type="inferred from homology"/>
<dbReference type="EMBL" id="BABT02000126">
    <property type="protein sequence ID" value="GAA97501.1"/>
    <property type="molecule type" value="Genomic_DNA"/>
</dbReference>
<gene>
    <name evidence="11" type="primary">Mo04179</name>
    <name evidence="11" type="ORF">E5Q_04179</name>
</gene>
<dbReference type="FunFam" id="1.20.1080.10:FF:000014">
    <property type="entry name" value="Aquaporin 1"/>
    <property type="match status" value="1"/>
</dbReference>
<comment type="caution">
    <text evidence="11">The sequence shown here is derived from an EMBL/GenBank/DDBJ whole genome shotgun (WGS) entry which is preliminary data.</text>
</comment>
<evidence type="ECO:0000256" key="9">
    <source>
        <dbReference type="SAM" id="MobiDB-lite"/>
    </source>
</evidence>
<feature type="transmembrane region" description="Helical" evidence="10">
    <location>
        <begin position="142"/>
        <end position="162"/>
    </location>
</feature>
<feature type="region of interest" description="Disordered" evidence="9">
    <location>
        <begin position="322"/>
        <end position="368"/>
    </location>
</feature>
<dbReference type="Pfam" id="PF00230">
    <property type="entry name" value="MIP"/>
    <property type="match status" value="1"/>
</dbReference>
<organism evidence="11 12">
    <name type="scientific">Mixia osmundae (strain CBS 9802 / IAM 14324 / JCM 22182 / KY 12970)</name>
    <dbReference type="NCBI Taxonomy" id="764103"/>
    <lineage>
        <taxon>Eukaryota</taxon>
        <taxon>Fungi</taxon>
        <taxon>Dikarya</taxon>
        <taxon>Basidiomycota</taxon>
        <taxon>Pucciniomycotina</taxon>
        <taxon>Mixiomycetes</taxon>
        <taxon>Mixiales</taxon>
        <taxon>Mixiaceae</taxon>
        <taxon>Mixia</taxon>
    </lineage>
</organism>
<evidence type="ECO:0000256" key="7">
    <source>
        <dbReference type="ARBA" id="ARBA00023136"/>
    </source>
</evidence>
<feature type="transmembrane region" description="Helical" evidence="10">
    <location>
        <begin position="211"/>
        <end position="234"/>
    </location>
</feature>
<feature type="transmembrane region" description="Helical" evidence="10">
    <location>
        <begin position="12"/>
        <end position="32"/>
    </location>
</feature>
<comment type="similarity">
    <text evidence="2 8">Belongs to the MIP/aquaporin (TC 1.A.8) family.</text>
</comment>
<dbReference type="GO" id="GO:0005886">
    <property type="term" value="C:plasma membrane"/>
    <property type="evidence" value="ECO:0007669"/>
    <property type="project" value="TreeGrafter"/>
</dbReference>
<comment type="subcellular location">
    <subcellularLocation>
        <location evidence="1">Membrane</location>
        <topology evidence="1">Multi-pass membrane protein</topology>
    </subcellularLocation>
</comment>
<evidence type="ECO:0000256" key="5">
    <source>
        <dbReference type="ARBA" id="ARBA00022737"/>
    </source>
</evidence>
<keyword evidence="6 10" id="KW-1133">Transmembrane helix</keyword>
<dbReference type="InterPro" id="IPR000425">
    <property type="entry name" value="MIP"/>
</dbReference>
<dbReference type="Gene3D" id="1.20.1080.10">
    <property type="entry name" value="Glycerol uptake facilitator protein"/>
    <property type="match status" value="1"/>
</dbReference>
<dbReference type="PRINTS" id="PR00783">
    <property type="entry name" value="MINTRINSICP"/>
</dbReference>
<reference evidence="11 12" key="2">
    <citation type="journal article" date="2012" name="Open Biol.">
        <title>Characteristics of nucleosomes and linker DNA regions on the genome of the basidiomycete Mixia osmundae revealed by mono- and dinucleosome mapping.</title>
        <authorList>
            <person name="Nishida H."/>
            <person name="Kondo S."/>
            <person name="Matsumoto T."/>
            <person name="Suzuki Y."/>
            <person name="Yoshikawa H."/>
            <person name="Taylor T.D."/>
            <person name="Sugiyama J."/>
        </authorList>
    </citation>
    <scope>NUCLEOTIDE SEQUENCE [LARGE SCALE GENOMIC DNA]</scope>
    <source>
        <strain evidence="12">CBS 9802 / IAM 14324 / JCM 22182 / KY 12970</strain>
    </source>
</reference>
<dbReference type="SUPFAM" id="SSF81338">
    <property type="entry name" value="Aquaporin-like"/>
    <property type="match status" value="1"/>
</dbReference>
<keyword evidence="12" id="KW-1185">Reference proteome</keyword>
<evidence type="ECO:0000256" key="6">
    <source>
        <dbReference type="ARBA" id="ARBA00022989"/>
    </source>
</evidence>
<dbReference type="eggNOG" id="KOG0223">
    <property type="taxonomic scope" value="Eukaryota"/>
</dbReference>
<keyword evidence="3 8" id="KW-0813">Transport</keyword>
<dbReference type="InParanoid" id="G7E3U1"/>
<evidence type="ECO:0000256" key="10">
    <source>
        <dbReference type="SAM" id="Phobius"/>
    </source>
</evidence>
<name>G7E3U1_MIXOS</name>
<dbReference type="GO" id="GO:0015250">
    <property type="term" value="F:water channel activity"/>
    <property type="evidence" value="ECO:0007669"/>
    <property type="project" value="TreeGrafter"/>
</dbReference>
<feature type="compositionally biased region" description="Polar residues" evidence="9">
    <location>
        <begin position="338"/>
        <end position="358"/>
    </location>
</feature>
<feature type="region of interest" description="Disordered" evidence="9">
    <location>
        <begin position="380"/>
        <end position="424"/>
    </location>
</feature>
<feature type="transmembrane region" description="Helical" evidence="10">
    <location>
        <begin position="169"/>
        <end position="191"/>
    </location>
</feature>
<dbReference type="PANTHER" id="PTHR19139">
    <property type="entry name" value="AQUAPORIN TRANSPORTER"/>
    <property type="match status" value="1"/>
</dbReference>
<feature type="transmembrane region" description="Helical" evidence="10">
    <location>
        <begin position="72"/>
        <end position="93"/>
    </location>
</feature>
<dbReference type="Proteomes" id="UP000009131">
    <property type="component" value="Unassembled WGS sequence"/>
</dbReference>
<dbReference type="PANTHER" id="PTHR19139:SF199">
    <property type="entry name" value="MIP17260P"/>
    <property type="match status" value="1"/>
</dbReference>
<protein>
    <recommendedName>
        <fullName evidence="13">Aquaporin</fullName>
    </recommendedName>
</protein>
<dbReference type="STRING" id="764103.G7E3U1"/>
<dbReference type="AlphaFoldDB" id="G7E3U1"/>
<accession>G7E3U1</accession>
<evidence type="ECO:0000313" key="11">
    <source>
        <dbReference type="EMBL" id="GAA97501.1"/>
    </source>
</evidence>
<reference evidence="11 12" key="1">
    <citation type="journal article" date="2011" name="J. Gen. Appl. Microbiol.">
        <title>Draft genome sequencing of the enigmatic basidiomycete Mixia osmundae.</title>
        <authorList>
            <person name="Nishida H."/>
            <person name="Nagatsuka Y."/>
            <person name="Sugiyama J."/>
        </authorList>
    </citation>
    <scope>NUCLEOTIDE SEQUENCE [LARGE SCALE GENOMIC DNA]</scope>
    <source>
        <strain evidence="12">CBS 9802 / IAM 14324 / JCM 22182 / KY 12970</strain>
    </source>
</reference>
<evidence type="ECO:0000256" key="1">
    <source>
        <dbReference type="ARBA" id="ARBA00004141"/>
    </source>
</evidence>
<dbReference type="OrthoDB" id="3222at2759"/>
<evidence type="ECO:0000256" key="8">
    <source>
        <dbReference type="RuleBase" id="RU000477"/>
    </source>
</evidence>
<evidence type="ECO:0000256" key="2">
    <source>
        <dbReference type="ARBA" id="ARBA00006175"/>
    </source>
</evidence>
<sequence>MGWNSHLKQDLICFVGEFVGTTLFLFLGLGGIKTAVASTTAAQTQTITTLSNTEIQIISTSMGLSLLITAWIFYRITGGLFNPAVTFALYLVGAVAPFRSAILVIAQIAGGIAGSGLIALLTPGGTKAFVVTLEPGMNTGQGLMLEAFLTAILVFSVLMLAAEKHKATYLAPIGIGLTLFVCQLFGTLWTGCGMNPARALGPSVIQGSFVHYHWIYHVGPFIGSLIAVGFYMMLKAFDYGSIVLGQDADTNVGPAPVPVPARIWAYSTHGFSHSQRSALLRSGMQNDAIDQAEKGAVEAALAEHNLASAGSLTGEKSATDEKVANGHTYGPNGHLNGPSGQSENAAHQPHASNATPGNGNLIAGGPLHRNHHNEHVRVATPPHSTRASGEYHHARPSASTRTSSYNRAGNTGAAASSYPSMGSAAQDVGGIGAPASKATGLASLGSLGNVLGHTGPKSDQA</sequence>
<dbReference type="RefSeq" id="XP_014570353.1">
    <property type="nucleotide sequence ID" value="XM_014714867.1"/>
</dbReference>
<keyword evidence="5" id="KW-0677">Repeat</keyword>
<evidence type="ECO:0000256" key="4">
    <source>
        <dbReference type="ARBA" id="ARBA00022692"/>
    </source>
</evidence>
<keyword evidence="7 10" id="KW-0472">Membrane</keyword>
<evidence type="ECO:0000256" key="3">
    <source>
        <dbReference type="ARBA" id="ARBA00022448"/>
    </source>
</evidence>
<dbReference type="InterPro" id="IPR023271">
    <property type="entry name" value="Aquaporin-like"/>
</dbReference>
<keyword evidence="4 8" id="KW-0812">Transmembrane</keyword>
<dbReference type="HOGENOM" id="CLU_593240_0_0_1"/>
<feature type="transmembrane region" description="Helical" evidence="10">
    <location>
        <begin position="100"/>
        <end position="122"/>
    </location>
</feature>
<evidence type="ECO:0000313" key="12">
    <source>
        <dbReference type="Proteomes" id="UP000009131"/>
    </source>
</evidence>